<feature type="transmembrane region" description="Helical" evidence="1">
    <location>
        <begin position="55"/>
        <end position="76"/>
    </location>
</feature>
<evidence type="ECO:0000313" key="3">
    <source>
        <dbReference type="EMBL" id="QPK10726.1"/>
    </source>
</evidence>
<reference evidence="2 4" key="1">
    <citation type="submission" date="2015-11" db="EMBL/GenBank/DDBJ databases">
        <title>The limits of bacterial species coexistence and the symbiotic plasmid transference in sympatric Rhizobium populations.</title>
        <authorList>
            <person name="Perez-Carrascal O.M."/>
            <person name="VanInsberghe D."/>
            <person name="Juarez S."/>
            <person name="Polz M.F."/>
            <person name="Vinuesa P."/>
            <person name="Gonzalez V."/>
        </authorList>
    </citation>
    <scope>NUCLEOTIDE SEQUENCE [LARGE SCALE GENOMIC DNA]</scope>
    <source>
        <strain evidence="2 4">N771</strain>
    </source>
</reference>
<dbReference type="Proteomes" id="UP000078551">
    <property type="component" value="Chromosome"/>
</dbReference>
<dbReference type="EMBL" id="CP013568">
    <property type="protein sequence ID" value="ANL84827.1"/>
    <property type="molecule type" value="Genomic_DNA"/>
</dbReference>
<proteinExistence type="predicted"/>
<evidence type="ECO:0000313" key="4">
    <source>
        <dbReference type="Proteomes" id="UP000078551"/>
    </source>
</evidence>
<name>A0A192T9N4_9HYPH</name>
<dbReference type="RefSeq" id="WP_064825201.1">
    <property type="nucleotide sequence ID" value="NZ_CP013532.1"/>
</dbReference>
<dbReference type="EMBL" id="CP064931">
    <property type="protein sequence ID" value="QPK10726.1"/>
    <property type="molecule type" value="Genomic_DNA"/>
</dbReference>
<keyword evidence="4" id="KW-1185">Reference proteome</keyword>
<dbReference type="AlphaFoldDB" id="A0A192T9N4"/>
<accession>A0A192T9N4</accession>
<dbReference type="GeneID" id="45957363"/>
<organism evidence="3 5">
    <name type="scientific">Rhizobium phaseoli</name>
    <dbReference type="NCBI Taxonomy" id="396"/>
    <lineage>
        <taxon>Bacteria</taxon>
        <taxon>Pseudomonadati</taxon>
        <taxon>Pseudomonadota</taxon>
        <taxon>Alphaproteobacteria</taxon>
        <taxon>Hyphomicrobiales</taxon>
        <taxon>Rhizobiaceae</taxon>
        <taxon>Rhizobium/Agrobacterium group</taxon>
        <taxon>Rhizobium</taxon>
    </lineage>
</organism>
<sequence length="100" mass="10632">MAVMKDVRRIAWSIYWKLVLLSAICGFVAGAAFGFVLGVAGGIAGIPRETMTPFLQWSGAISGLIASFFVFNFILARTIGKSIGGRQLELAVAGSLREGH</sequence>
<keyword evidence="1" id="KW-1133">Transmembrane helix</keyword>
<dbReference type="Proteomes" id="UP000540266">
    <property type="component" value="Chromosome"/>
</dbReference>
<keyword evidence="1" id="KW-0812">Transmembrane</keyword>
<feature type="transmembrane region" description="Helical" evidence="1">
    <location>
        <begin position="18"/>
        <end position="43"/>
    </location>
</feature>
<evidence type="ECO:0000313" key="2">
    <source>
        <dbReference type="EMBL" id="ANL84827.1"/>
    </source>
</evidence>
<dbReference type="STRING" id="396.AMC85_CH02057"/>
<evidence type="ECO:0000256" key="1">
    <source>
        <dbReference type="SAM" id="Phobius"/>
    </source>
</evidence>
<gene>
    <name evidence="2" type="ORF">AMC81_CH02057</name>
    <name evidence="3" type="ORF">HER27_009360</name>
</gene>
<evidence type="ECO:0000313" key="5">
    <source>
        <dbReference type="Proteomes" id="UP000540266"/>
    </source>
</evidence>
<protein>
    <submittedName>
        <fullName evidence="3">Uncharacterized protein</fullName>
    </submittedName>
</protein>
<reference evidence="3 5" key="2">
    <citation type="submission" date="2020-11" db="EMBL/GenBank/DDBJ databases">
        <title>Indigenous Rhizobia Nodulating Common beans in Western Kenya.</title>
        <authorList>
            <person name="Wekesa C.S."/>
            <person name="Oelmueller R."/>
            <person name="Furch A.C."/>
        </authorList>
    </citation>
    <scope>NUCLEOTIDE SEQUENCE [LARGE SCALE GENOMIC DNA]</scope>
    <source>
        <strain evidence="5">BS3</strain>
        <strain evidence="3">S3</strain>
    </source>
</reference>
<keyword evidence="1" id="KW-0472">Membrane</keyword>